<evidence type="ECO:0000256" key="14">
    <source>
        <dbReference type="ARBA" id="ARBA00023098"/>
    </source>
</evidence>
<dbReference type="PANTHER" id="PTHR46382">
    <property type="entry name" value="PHOSPHATIDATE CYTIDYLYLTRANSFERASE"/>
    <property type="match status" value="1"/>
</dbReference>
<comment type="catalytic activity">
    <reaction evidence="1 18">
        <text>a 1,2-diacyl-sn-glycero-3-phosphate + CTP + H(+) = a CDP-1,2-diacyl-sn-glycerol + diphosphate</text>
        <dbReference type="Rhea" id="RHEA:16229"/>
        <dbReference type="ChEBI" id="CHEBI:15378"/>
        <dbReference type="ChEBI" id="CHEBI:33019"/>
        <dbReference type="ChEBI" id="CHEBI:37563"/>
        <dbReference type="ChEBI" id="CHEBI:58332"/>
        <dbReference type="ChEBI" id="CHEBI:58608"/>
        <dbReference type="EC" id="2.7.7.41"/>
    </reaction>
</comment>
<reference evidence="20" key="1">
    <citation type="submission" date="2016-02" db="EMBL/GenBank/DDBJ databases">
        <title>Halorhodospira halochloris DSM-1059 complete genome, version 2.</title>
        <authorList>
            <person name="Tsukatani Y."/>
        </authorList>
    </citation>
    <scope>NUCLEOTIDE SEQUENCE</scope>
    <source>
        <strain evidence="20">DSM 1059</strain>
    </source>
</reference>
<dbReference type="GO" id="GO:0016024">
    <property type="term" value="P:CDP-diacylglycerol biosynthetic process"/>
    <property type="evidence" value="ECO:0007669"/>
    <property type="project" value="UniProtKB-UniPathway"/>
</dbReference>
<keyword evidence="9" id="KW-0444">Lipid biosynthesis</keyword>
<comment type="pathway">
    <text evidence="4">Lipid metabolism.</text>
</comment>
<evidence type="ECO:0000256" key="16">
    <source>
        <dbReference type="ARBA" id="ARBA00023209"/>
    </source>
</evidence>
<evidence type="ECO:0000256" key="3">
    <source>
        <dbReference type="ARBA" id="ARBA00005119"/>
    </source>
</evidence>
<dbReference type="PANTHER" id="PTHR46382:SF1">
    <property type="entry name" value="PHOSPHATIDATE CYTIDYLYLTRANSFERASE"/>
    <property type="match status" value="1"/>
</dbReference>
<feature type="transmembrane region" description="Helical" evidence="19">
    <location>
        <begin position="28"/>
        <end position="44"/>
    </location>
</feature>
<evidence type="ECO:0000313" key="20">
    <source>
        <dbReference type="EMBL" id="BAU57454.1"/>
    </source>
</evidence>
<feature type="transmembrane region" description="Helical" evidence="19">
    <location>
        <begin position="56"/>
        <end position="75"/>
    </location>
</feature>
<keyword evidence="11 18" id="KW-0812">Transmembrane</keyword>
<feature type="transmembrane region" description="Helical" evidence="19">
    <location>
        <begin position="81"/>
        <end position="99"/>
    </location>
</feature>
<comment type="similarity">
    <text evidence="5 18">Belongs to the CDS family.</text>
</comment>
<organism evidence="20 21">
    <name type="scientific">Halorhodospira halochloris</name>
    <name type="common">Ectothiorhodospira halochloris</name>
    <dbReference type="NCBI Taxonomy" id="1052"/>
    <lineage>
        <taxon>Bacteria</taxon>
        <taxon>Pseudomonadati</taxon>
        <taxon>Pseudomonadota</taxon>
        <taxon>Gammaproteobacteria</taxon>
        <taxon>Chromatiales</taxon>
        <taxon>Ectothiorhodospiraceae</taxon>
        <taxon>Halorhodospira</taxon>
    </lineage>
</organism>
<evidence type="ECO:0000256" key="8">
    <source>
        <dbReference type="ARBA" id="ARBA00022475"/>
    </source>
</evidence>
<keyword evidence="16" id="KW-0594">Phospholipid biosynthesis</keyword>
<proteinExistence type="inferred from homology"/>
<dbReference type="UniPathway" id="UPA00557">
    <property type="reaction ID" value="UER00614"/>
</dbReference>
<keyword evidence="15 19" id="KW-0472">Membrane</keyword>
<evidence type="ECO:0000256" key="18">
    <source>
        <dbReference type="RuleBase" id="RU003938"/>
    </source>
</evidence>
<evidence type="ECO:0000313" key="21">
    <source>
        <dbReference type="Proteomes" id="UP000218890"/>
    </source>
</evidence>
<evidence type="ECO:0000256" key="7">
    <source>
        <dbReference type="ARBA" id="ARBA00019373"/>
    </source>
</evidence>
<keyword evidence="8" id="KW-1003">Cell membrane</keyword>
<evidence type="ECO:0000256" key="2">
    <source>
        <dbReference type="ARBA" id="ARBA00004651"/>
    </source>
</evidence>
<feature type="transmembrane region" description="Helical" evidence="19">
    <location>
        <begin position="139"/>
        <end position="159"/>
    </location>
</feature>
<evidence type="ECO:0000256" key="4">
    <source>
        <dbReference type="ARBA" id="ARBA00005189"/>
    </source>
</evidence>
<evidence type="ECO:0000256" key="9">
    <source>
        <dbReference type="ARBA" id="ARBA00022516"/>
    </source>
</evidence>
<comment type="subcellular location">
    <subcellularLocation>
        <location evidence="2">Cell membrane</location>
        <topology evidence="2">Multi-pass membrane protein</topology>
    </subcellularLocation>
</comment>
<evidence type="ECO:0000256" key="19">
    <source>
        <dbReference type="SAM" id="Phobius"/>
    </source>
</evidence>
<name>A0A0X8X8M8_HALHR</name>
<keyword evidence="21" id="KW-1185">Reference proteome</keyword>
<keyword evidence="17" id="KW-1208">Phospholipid metabolism</keyword>
<dbReference type="KEGG" id="hhk:HH1059_07640"/>
<dbReference type="EC" id="2.7.7.41" evidence="6 18"/>
<evidence type="ECO:0000256" key="1">
    <source>
        <dbReference type="ARBA" id="ARBA00001698"/>
    </source>
</evidence>
<keyword evidence="14" id="KW-0443">Lipid metabolism</keyword>
<dbReference type="AlphaFoldDB" id="A0A0X8X8M8"/>
<dbReference type="PROSITE" id="PS01315">
    <property type="entry name" value="CDS"/>
    <property type="match status" value="1"/>
</dbReference>
<dbReference type="RefSeq" id="WP_096408491.1">
    <property type="nucleotide sequence ID" value="NZ_AP017372.2"/>
</dbReference>
<gene>
    <name evidence="20" type="primary">cdsA</name>
    <name evidence="20" type="ORF">HH1059_07640</name>
</gene>
<dbReference type="GO" id="GO:0005886">
    <property type="term" value="C:plasma membrane"/>
    <property type="evidence" value="ECO:0007669"/>
    <property type="project" value="UniProtKB-SubCell"/>
</dbReference>
<evidence type="ECO:0000256" key="6">
    <source>
        <dbReference type="ARBA" id="ARBA00012487"/>
    </source>
</evidence>
<evidence type="ECO:0000256" key="15">
    <source>
        <dbReference type="ARBA" id="ARBA00023136"/>
    </source>
</evidence>
<sequence>MFRARLITALVLGPLLIAAIWLLPTPAIAVLVAAVSGLAAWEWTHLMGVEDTKARAGLVAAFMATLPPGYLLLDVTWAAEFIFYGAVLLWGCALLWLLIFSQRNIPAPAPAIAAVIGWLLLWPCWLALVYVHGHTNWGPFWHTFLLVLVWVADTGAFFAGKAWGKHRLAPSISPGKSWEGAIVGGVAGVIAGFGLIWALQPQIPPLVLVLAWSAVIVAVSVIGDLFESMLKRQRGVKDSGGLLPGHGGILDRIDSITAAAPFLAAGLAWWQSGM</sequence>
<evidence type="ECO:0000256" key="5">
    <source>
        <dbReference type="ARBA" id="ARBA00010185"/>
    </source>
</evidence>
<dbReference type="GO" id="GO:0004605">
    <property type="term" value="F:phosphatidate cytidylyltransferase activity"/>
    <property type="evidence" value="ECO:0007669"/>
    <property type="project" value="UniProtKB-EC"/>
</dbReference>
<dbReference type="Proteomes" id="UP000218890">
    <property type="component" value="Chromosome"/>
</dbReference>
<feature type="transmembrane region" description="Helical" evidence="19">
    <location>
        <begin position="111"/>
        <end position="133"/>
    </location>
</feature>
<protein>
    <recommendedName>
        <fullName evidence="7 18">Phosphatidate cytidylyltransferase</fullName>
        <ecNumber evidence="6 18">2.7.7.41</ecNumber>
    </recommendedName>
</protein>
<evidence type="ECO:0000256" key="17">
    <source>
        <dbReference type="ARBA" id="ARBA00023264"/>
    </source>
</evidence>
<accession>A0A0X8X8M8</accession>
<evidence type="ECO:0000256" key="12">
    <source>
        <dbReference type="ARBA" id="ARBA00022695"/>
    </source>
</evidence>
<evidence type="ECO:0000256" key="11">
    <source>
        <dbReference type="ARBA" id="ARBA00022692"/>
    </source>
</evidence>
<keyword evidence="12 18" id="KW-0548">Nucleotidyltransferase</keyword>
<dbReference type="EMBL" id="AP017372">
    <property type="protein sequence ID" value="BAU57454.1"/>
    <property type="molecule type" value="Genomic_DNA"/>
</dbReference>
<keyword evidence="10 18" id="KW-0808">Transferase</keyword>
<evidence type="ECO:0000256" key="13">
    <source>
        <dbReference type="ARBA" id="ARBA00022989"/>
    </source>
</evidence>
<feature type="transmembrane region" description="Helical" evidence="19">
    <location>
        <begin position="180"/>
        <end position="200"/>
    </location>
</feature>
<dbReference type="OrthoDB" id="9799199at2"/>
<evidence type="ECO:0000256" key="10">
    <source>
        <dbReference type="ARBA" id="ARBA00022679"/>
    </source>
</evidence>
<comment type="pathway">
    <text evidence="3 18">Phospholipid metabolism; CDP-diacylglycerol biosynthesis; CDP-diacylglycerol from sn-glycerol 3-phosphate: step 3/3.</text>
</comment>
<keyword evidence="13 19" id="KW-1133">Transmembrane helix</keyword>
<feature type="transmembrane region" description="Helical" evidence="19">
    <location>
        <begin position="206"/>
        <end position="226"/>
    </location>
</feature>
<dbReference type="Pfam" id="PF01148">
    <property type="entry name" value="CTP_transf_1"/>
    <property type="match status" value="1"/>
</dbReference>
<dbReference type="InterPro" id="IPR000374">
    <property type="entry name" value="PC_trans"/>
</dbReference>